<dbReference type="SMART" id="SM00530">
    <property type="entry name" value="HTH_XRE"/>
    <property type="match status" value="1"/>
</dbReference>
<organism evidence="6 7">
    <name type="scientific">Azospirillum palustre</name>
    <dbReference type="NCBI Taxonomy" id="2044885"/>
    <lineage>
        <taxon>Bacteria</taxon>
        <taxon>Pseudomonadati</taxon>
        <taxon>Pseudomonadota</taxon>
        <taxon>Alphaproteobacteria</taxon>
        <taxon>Rhodospirillales</taxon>
        <taxon>Azospirillaceae</taxon>
        <taxon>Azospirillum</taxon>
    </lineage>
</organism>
<dbReference type="AlphaFoldDB" id="A0A2B8BNM2"/>
<dbReference type="Proteomes" id="UP000225379">
    <property type="component" value="Unassembled WGS sequence"/>
</dbReference>
<sequence>MTDEDIARQIAEDPDAPPDLSDAPPELVRVIHPPGGVNVRGIRAKLDLTQEEFAGRFGFSVNHLRDWEQGRTQPDASTQILLLVIEREPELVAAVVAQKSVGWSA</sequence>
<comment type="caution">
    <text evidence="6">The sequence shown here is derived from an EMBL/GenBank/DDBJ whole genome shotgun (WGS) entry which is preliminary data.</text>
</comment>
<dbReference type="Gene3D" id="1.10.260.40">
    <property type="entry name" value="lambda repressor-like DNA-binding domains"/>
    <property type="match status" value="1"/>
</dbReference>
<feature type="region of interest" description="Disordered" evidence="4">
    <location>
        <begin position="1"/>
        <end position="26"/>
    </location>
</feature>
<dbReference type="InterPro" id="IPR001387">
    <property type="entry name" value="Cro/C1-type_HTH"/>
</dbReference>
<evidence type="ECO:0000256" key="3">
    <source>
        <dbReference type="ARBA" id="ARBA00023163"/>
    </source>
</evidence>
<keyword evidence="3" id="KW-0804">Transcription</keyword>
<dbReference type="PANTHER" id="PTHR36511:SF4">
    <property type="entry name" value="ANTITOXIN MQSA"/>
    <property type="match status" value="1"/>
</dbReference>
<dbReference type="OrthoDB" id="461984at2"/>
<dbReference type="Pfam" id="PF15731">
    <property type="entry name" value="MqsA_antitoxin"/>
    <property type="match status" value="1"/>
</dbReference>
<dbReference type="PROSITE" id="PS50943">
    <property type="entry name" value="HTH_CROC1"/>
    <property type="match status" value="1"/>
</dbReference>
<dbReference type="GO" id="GO:0003677">
    <property type="term" value="F:DNA binding"/>
    <property type="evidence" value="ECO:0007669"/>
    <property type="project" value="UniProtKB-KW"/>
</dbReference>
<evidence type="ECO:0000259" key="5">
    <source>
        <dbReference type="PROSITE" id="PS50943"/>
    </source>
</evidence>
<proteinExistence type="predicted"/>
<evidence type="ECO:0000256" key="4">
    <source>
        <dbReference type="SAM" id="MobiDB-lite"/>
    </source>
</evidence>
<keyword evidence="1" id="KW-0805">Transcription regulation</keyword>
<evidence type="ECO:0000313" key="7">
    <source>
        <dbReference type="Proteomes" id="UP000225379"/>
    </source>
</evidence>
<dbReference type="EMBL" id="PDKW01000037">
    <property type="protein sequence ID" value="PGH59148.1"/>
    <property type="molecule type" value="Genomic_DNA"/>
</dbReference>
<evidence type="ECO:0000256" key="2">
    <source>
        <dbReference type="ARBA" id="ARBA00023125"/>
    </source>
</evidence>
<feature type="compositionally biased region" description="Basic and acidic residues" evidence="4">
    <location>
        <begin position="1"/>
        <end position="11"/>
    </location>
</feature>
<feature type="domain" description="HTH cro/C1-type" evidence="5">
    <location>
        <begin position="39"/>
        <end position="92"/>
    </location>
</feature>
<evidence type="ECO:0000313" key="6">
    <source>
        <dbReference type="EMBL" id="PGH59148.1"/>
    </source>
</evidence>
<dbReference type="InterPro" id="IPR010982">
    <property type="entry name" value="Lambda_DNA-bd_dom_sf"/>
</dbReference>
<dbReference type="PANTHER" id="PTHR36511">
    <property type="entry name" value="MERR FAMILY BACTERIAL REGULATORY PROTEIN"/>
    <property type="match status" value="1"/>
</dbReference>
<dbReference type="CDD" id="cd00093">
    <property type="entry name" value="HTH_XRE"/>
    <property type="match status" value="1"/>
</dbReference>
<dbReference type="InterPro" id="IPR032758">
    <property type="entry name" value="MqsA/HigA-2"/>
</dbReference>
<reference evidence="7" key="1">
    <citation type="submission" date="2017-10" db="EMBL/GenBank/DDBJ databases">
        <authorList>
            <person name="Kravchenko I.K."/>
            <person name="Grouzdev D.S."/>
        </authorList>
    </citation>
    <scope>NUCLEOTIDE SEQUENCE [LARGE SCALE GENOMIC DNA]</scope>
    <source>
        <strain evidence="7">B2</strain>
    </source>
</reference>
<dbReference type="InterPro" id="IPR052359">
    <property type="entry name" value="HTH-type_reg/antitoxin"/>
</dbReference>
<protein>
    <submittedName>
        <fullName evidence="6">XRE family transcription factor</fullName>
    </submittedName>
</protein>
<evidence type="ECO:0000256" key="1">
    <source>
        <dbReference type="ARBA" id="ARBA00023015"/>
    </source>
</evidence>
<keyword evidence="7" id="KW-1185">Reference proteome</keyword>
<accession>A0A2B8BNM2</accession>
<keyword evidence="2" id="KW-0238">DNA-binding</keyword>
<gene>
    <name evidence="6" type="ORF">CRT60_03530</name>
</gene>
<name>A0A2B8BNM2_9PROT</name>
<dbReference type="SUPFAM" id="SSF47413">
    <property type="entry name" value="lambda repressor-like DNA-binding domains"/>
    <property type="match status" value="1"/>
</dbReference>